<gene>
    <name evidence="1" type="ORF">M408DRAFT_329562</name>
</gene>
<name>A0A0C3B9S7_SERVB</name>
<sequence>MVSPPFLPSSSFPDPRSQPLSFIRQCRFGRSTHAFGQAPSAFSFQILPFEPL</sequence>
<keyword evidence="2" id="KW-1185">Reference proteome</keyword>
<evidence type="ECO:0000313" key="1">
    <source>
        <dbReference type="EMBL" id="KIM28191.1"/>
    </source>
</evidence>
<evidence type="ECO:0000313" key="2">
    <source>
        <dbReference type="Proteomes" id="UP000054097"/>
    </source>
</evidence>
<organism evidence="1 2">
    <name type="scientific">Serendipita vermifera MAFF 305830</name>
    <dbReference type="NCBI Taxonomy" id="933852"/>
    <lineage>
        <taxon>Eukaryota</taxon>
        <taxon>Fungi</taxon>
        <taxon>Dikarya</taxon>
        <taxon>Basidiomycota</taxon>
        <taxon>Agaricomycotina</taxon>
        <taxon>Agaricomycetes</taxon>
        <taxon>Sebacinales</taxon>
        <taxon>Serendipitaceae</taxon>
        <taxon>Serendipita</taxon>
    </lineage>
</organism>
<reference evidence="2" key="2">
    <citation type="submission" date="2015-01" db="EMBL/GenBank/DDBJ databases">
        <title>Evolutionary Origins and Diversification of the Mycorrhizal Mutualists.</title>
        <authorList>
            <consortium name="DOE Joint Genome Institute"/>
            <consortium name="Mycorrhizal Genomics Consortium"/>
            <person name="Kohler A."/>
            <person name="Kuo A."/>
            <person name="Nagy L.G."/>
            <person name="Floudas D."/>
            <person name="Copeland A."/>
            <person name="Barry K.W."/>
            <person name="Cichocki N."/>
            <person name="Veneault-Fourrey C."/>
            <person name="LaButti K."/>
            <person name="Lindquist E.A."/>
            <person name="Lipzen A."/>
            <person name="Lundell T."/>
            <person name="Morin E."/>
            <person name="Murat C."/>
            <person name="Riley R."/>
            <person name="Ohm R."/>
            <person name="Sun H."/>
            <person name="Tunlid A."/>
            <person name="Henrissat B."/>
            <person name="Grigoriev I.V."/>
            <person name="Hibbett D.S."/>
            <person name="Martin F."/>
        </authorList>
    </citation>
    <scope>NUCLEOTIDE SEQUENCE [LARGE SCALE GENOMIC DNA]</scope>
    <source>
        <strain evidence="2">MAFF 305830</strain>
    </source>
</reference>
<dbReference type="HOGENOM" id="CLU_3088764_0_0_1"/>
<dbReference type="EMBL" id="KN824294">
    <property type="protein sequence ID" value="KIM28191.1"/>
    <property type="molecule type" value="Genomic_DNA"/>
</dbReference>
<dbReference type="AlphaFoldDB" id="A0A0C3B9S7"/>
<proteinExistence type="predicted"/>
<dbReference type="Proteomes" id="UP000054097">
    <property type="component" value="Unassembled WGS sequence"/>
</dbReference>
<accession>A0A0C3B9S7</accession>
<protein>
    <submittedName>
        <fullName evidence="1">Uncharacterized protein</fullName>
    </submittedName>
</protein>
<reference evidence="1 2" key="1">
    <citation type="submission" date="2014-04" db="EMBL/GenBank/DDBJ databases">
        <authorList>
            <consortium name="DOE Joint Genome Institute"/>
            <person name="Kuo A."/>
            <person name="Zuccaro A."/>
            <person name="Kohler A."/>
            <person name="Nagy L.G."/>
            <person name="Floudas D."/>
            <person name="Copeland A."/>
            <person name="Barry K.W."/>
            <person name="Cichocki N."/>
            <person name="Veneault-Fourrey C."/>
            <person name="LaButti K."/>
            <person name="Lindquist E.A."/>
            <person name="Lipzen A."/>
            <person name="Lundell T."/>
            <person name="Morin E."/>
            <person name="Murat C."/>
            <person name="Sun H."/>
            <person name="Tunlid A."/>
            <person name="Henrissat B."/>
            <person name="Grigoriev I.V."/>
            <person name="Hibbett D.S."/>
            <person name="Martin F."/>
            <person name="Nordberg H.P."/>
            <person name="Cantor M.N."/>
            <person name="Hua S.X."/>
        </authorList>
    </citation>
    <scope>NUCLEOTIDE SEQUENCE [LARGE SCALE GENOMIC DNA]</scope>
    <source>
        <strain evidence="1 2">MAFF 305830</strain>
    </source>
</reference>